<evidence type="ECO:0000256" key="7">
    <source>
        <dbReference type="ARBA" id="ARBA00022840"/>
    </source>
</evidence>
<gene>
    <name evidence="17" type="ORF">SCHPADRAFT_876906</name>
</gene>
<feature type="domain" description="ABC transmembrane type-1" evidence="16">
    <location>
        <begin position="133"/>
        <end position="420"/>
    </location>
</feature>
<dbReference type="Proteomes" id="UP000053477">
    <property type="component" value="Unassembled WGS sequence"/>
</dbReference>
<comment type="subcellular location">
    <subcellularLocation>
        <location evidence="1">Mitochondrion inner membrane</location>
        <topology evidence="1">Multi-pass membrane protein</topology>
    </subcellularLocation>
</comment>
<accession>A0A0H2RPP3</accession>
<evidence type="ECO:0000256" key="6">
    <source>
        <dbReference type="ARBA" id="ARBA00022792"/>
    </source>
</evidence>
<dbReference type="InterPro" id="IPR039421">
    <property type="entry name" value="Type_1_exporter"/>
</dbReference>
<dbReference type="FunCoup" id="A0A0H2RPP3">
    <property type="interactions" value="370"/>
</dbReference>
<dbReference type="SMART" id="SM00382">
    <property type="entry name" value="AAA"/>
    <property type="match status" value="1"/>
</dbReference>
<dbReference type="GO" id="GO:0005743">
    <property type="term" value="C:mitochondrial inner membrane"/>
    <property type="evidence" value="ECO:0007669"/>
    <property type="project" value="UniProtKB-SubCell"/>
</dbReference>
<dbReference type="GO" id="GO:0140466">
    <property type="term" value="P:iron-sulfur cluster export from the mitochondrion"/>
    <property type="evidence" value="ECO:0007669"/>
    <property type="project" value="UniProtKB-ARBA"/>
</dbReference>
<protein>
    <recommendedName>
        <fullName evidence="12">Iron-sulfur clusters transporter ATM1, mitochondrial</fullName>
    </recommendedName>
    <alternativeName>
        <fullName evidence="13">Iron-sulfur clusters transporter atm1, mitochondrial</fullName>
    </alternativeName>
</protein>
<evidence type="ECO:0000256" key="10">
    <source>
        <dbReference type="ARBA" id="ARBA00023136"/>
    </source>
</evidence>
<evidence type="ECO:0000256" key="1">
    <source>
        <dbReference type="ARBA" id="ARBA00004448"/>
    </source>
</evidence>
<proteinExistence type="inferred from homology"/>
<dbReference type="AlphaFoldDB" id="A0A0H2RPP3"/>
<dbReference type="InterPro" id="IPR011527">
    <property type="entry name" value="ABC1_TM_dom"/>
</dbReference>
<dbReference type="OrthoDB" id="6500128at2759"/>
<feature type="domain" description="ABC transporter" evidence="15">
    <location>
        <begin position="454"/>
        <end position="690"/>
    </location>
</feature>
<name>A0A0H2RPP3_9AGAM</name>
<dbReference type="PROSITE" id="PS50929">
    <property type="entry name" value="ABC_TM1F"/>
    <property type="match status" value="1"/>
</dbReference>
<dbReference type="PANTHER" id="PTHR24221">
    <property type="entry name" value="ATP-BINDING CASSETTE SUB-FAMILY B"/>
    <property type="match status" value="1"/>
</dbReference>
<feature type="region of interest" description="Disordered" evidence="14">
    <location>
        <begin position="61"/>
        <end position="97"/>
    </location>
</feature>
<keyword evidence="8" id="KW-1278">Translocase</keyword>
<evidence type="ECO:0000313" key="17">
    <source>
        <dbReference type="EMBL" id="KLO11418.1"/>
    </source>
</evidence>
<keyword evidence="17" id="KW-0378">Hydrolase</keyword>
<dbReference type="FunFam" id="3.40.50.300:FF:000186">
    <property type="entry name" value="ATP-binding cassette sub-family B member 7, mitochondrial"/>
    <property type="match status" value="1"/>
</dbReference>
<dbReference type="PROSITE" id="PS00211">
    <property type="entry name" value="ABC_TRANSPORTER_1"/>
    <property type="match status" value="1"/>
</dbReference>
<dbReference type="Pfam" id="PF00664">
    <property type="entry name" value="ABC_membrane"/>
    <property type="match status" value="1"/>
</dbReference>
<comment type="subunit">
    <text evidence="2">Homodimer.</text>
</comment>
<keyword evidence="10" id="KW-0472">Membrane</keyword>
<evidence type="ECO:0000256" key="3">
    <source>
        <dbReference type="ARBA" id="ARBA00022448"/>
    </source>
</evidence>
<evidence type="ECO:0000256" key="4">
    <source>
        <dbReference type="ARBA" id="ARBA00022692"/>
    </source>
</evidence>
<evidence type="ECO:0000259" key="16">
    <source>
        <dbReference type="PROSITE" id="PS50929"/>
    </source>
</evidence>
<reference evidence="17 18" key="1">
    <citation type="submission" date="2015-04" db="EMBL/GenBank/DDBJ databases">
        <title>Complete genome sequence of Schizopora paradoxa KUC8140, a cosmopolitan wood degrader in East Asia.</title>
        <authorList>
            <consortium name="DOE Joint Genome Institute"/>
            <person name="Min B."/>
            <person name="Park H."/>
            <person name="Jang Y."/>
            <person name="Kim J.-J."/>
            <person name="Kim K.H."/>
            <person name="Pangilinan J."/>
            <person name="Lipzen A."/>
            <person name="Riley R."/>
            <person name="Grigoriev I.V."/>
            <person name="Spatafora J.W."/>
            <person name="Choi I.-G."/>
        </authorList>
    </citation>
    <scope>NUCLEOTIDE SEQUENCE [LARGE SCALE GENOMIC DNA]</scope>
    <source>
        <strain evidence="17 18">KUC8140</strain>
    </source>
</reference>
<keyword evidence="4" id="KW-0812">Transmembrane</keyword>
<keyword evidence="7" id="KW-0067">ATP-binding</keyword>
<evidence type="ECO:0000256" key="8">
    <source>
        <dbReference type="ARBA" id="ARBA00022967"/>
    </source>
</evidence>
<dbReference type="InterPro" id="IPR003593">
    <property type="entry name" value="AAA+_ATPase"/>
</dbReference>
<dbReference type="Gene3D" id="3.40.50.300">
    <property type="entry name" value="P-loop containing nucleotide triphosphate hydrolases"/>
    <property type="match status" value="1"/>
</dbReference>
<feature type="compositionally biased region" description="Polar residues" evidence="14">
    <location>
        <begin position="708"/>
        <end position="718"/>
    </location>
</feature>
<evidence type="ECO:0000256" key="13">
    <source>
        <dbReference type="ARBA" id="ARBA00040792"/>
    </source>
</evidence>
<feature type="compositionally biased region" description="Low complexity" evidence="14">
    <location>
        <begin position="79"/>
        <end position="88"/>
    </location>
</feature>
<dbReference type="CDD" id="cd18582">
    <property type="entry name" value="ABC_6TM_ATM1_ABCB7"/>
    <property type="match status" value="1"/>
</dbReference>
<keyword evidence="18" id="KW-1185">Reference proteome</keyword>
<dbReference type="PANTHER" id="PTHR24221:SF402">
    <property type="entry name" value="IRON-SULFUR CLUSTERS TRANSPORTER ABCB7, MITOCHONDRIAL"/>
    <property type="match status" value="1"/>
</dbReference>
<dbReference type="FunFam" id="1.20.1560.10:FF:000004">
    <property type="entry name" value="ATP-binding cassette sub-family B member 7"/>
    <property type="match status" value="1"/>
</dbReference>
<sequence length="718" mass="79573">MLPATRHLLKCRSLKAAFATGTTASFVASRTTPLLTRSAIPPWQARTTVGQSSTSISHSRFFGNLAGRPEKDGDKKDASPSASKSPPSTARDLGNEKQLTVAEQRRKDWNIIKKLLINIWPPGDWNVKSRVMFGFALLVGGKILNVQVPFLFKDVIDALNVEMTAGTTVWVVAGSLILGYGAARIGATLFGELLNAVFARVGQNAVRKVARETFEHLLHLDLKFHLSRQTGGLTRAIDRGTKGIMFILQSVLFRIVPTALEISMVCGILTYKFGWDFAAVVAGTMLAYTWFTVKTTSWRTKFRRDANIADNKAATVAVDSLINYEAVKNFNNEKFEIGQYDKHLAAYEKSSVKITTSLAYLNSGQNVIYSSALTLMMFMAAQGVVNGTMSIGDLVMINQLVFQLSLPLNFLGTIYREIRQSLLDMEVLFNLQTEHTPPPDKLGAKPLALQGGTIRFDHVRFAYHPDRPIFRDLSFTVPAGKKVAIVGPSGCGKSTVFRLLYRFYNPESGRIFIDDQDIHETQLESIRRNIGVVPQDTPLFHSDIMHNIRYGRLDASDDEVVEVAKRASVHDTISRLPDGYKTTVGERGLMISGGEKQRLAIARILLKDPPILFFDEATSALDARTETELMKNINSSLLDKSRTSIFIAHRLRTVVEADLIIVLNHGEVVEQGSHQELLEKGGLYYDMWLEQATDAFSSGEEEDASATDVPNSQSPNNH</sequence>
<dbReference type="PROSITE" id="PS50893">
    <property type="entry name" value="ABC_TRANSPORTER_2"/>
    <property type="match status" value="1"/>
</dbReference>
<dbReference type="GO" id="GO:0016887">
    <property type="term" value="F:ATP hydrolysis activity"/>
    <property type="evidence" value="ECO:0007669"/>
    <property type="project" value="InterPro"/>
</dbReference>
<dbReference type="SUPFAM" id="SSF90123">
    <property type="entry name" value="ABC transporter transmembrane region"/>
    <property type="match status" value="1"/>
</dbReference>
<evidence type="ECO:0000256" key="2">
    <source>
        <dbReference type="ARBA" id="ARBA00011738"/>
    </source>
</evidence>
<evidence type="ECO:0000313" key="18">
    <source>
        <dbReference type="Proteomes" id="UP000053477"/>
    </source>
</evidence>
<evidence type="ECO:0000256" key="12">
    <source>
        <dbReference type="ARBA" id="ARBA00039906"/>
    </source>
</evidence>
<organism evidence="17 18">
    <name type="scientific">Schizopora paradoxa</name>
    <dbReference type="NCBI Taxonomy" id="27342"/>
    <lineage>
        <taxon>Eukaryota</taxon>
        <taxon>Fungi</taxon>
        <taxon>Dikarya</taxon>
        <taxon>Basidiomycota</taxon>
        <taxon>Agaricomycotina</taxon>
        <taxon>Agaricomycetes</taxon>
        <taxon>Hymenochaetales</taxon>
        <taxon>Schizoporaceae</taxon>
        <taxon>Schizopora</taxon>
    </lineage>
</organism>
<dbReference type="GO" id="GO:0140359">
    <property type="term" value="F:ABC-type transporter activity"/>
    <property type="evidence" value="ECO:0007669"/>
    <property type="project" value="InterPro"/>
</dbReference>
<dbReference type="CDD" id="cd03253">
    <property type="entry name" value="ABCC_ATM1_transporter"/>
    <property type="match status" value="1"/>
</dbReference>
<keyword evidence="3" id="KW-0813">Transport</keyword>
<evidence type="ECO:0000256" key="11">
    <source>
        <dbReference type="ARBA" id="ARBA00024363"/>
    </source>
</evidence>
<evidence type="ECO:0000256" key="14">
    <source>
        <dbReference type="SAM" id="MobiDB-lite"/>
    </source>
</evidence>
<evidence type="ECO:0000259" key="15">
    <source>
        <dbReference type="PROSITE" id="PS50893"/>
    </source>
</evidence>
<feature type="region of interest" description="Disordered" evidence="14">
    <location>
        <begin position="695"/>
        <end position="718"/>
    </location>
</feature>
<dbReference type="InterPro" id="IPR027417">
    <property type="entry name" value="P-loop_NTPase"/>
</dbReference>
<comment type="similarity">
    <text evidence="11">Belongs to the ABC transporter superfamily. ABCB family. Heavy Metal importer (TC 3.A.1.210) subfamily.</text>
</comment>
<dbReference type="GO" id="GO:0005524">
    <property type="term" value="F:ATP binding"/>
    <property type="evidence" value="ECO:0007669"/>
    <property type="project" value="UniProtKB-KW"/>
</dbReference>
<evidence type="ECO:0000256" key="5">
    <source>
        <dbReference type="ARBA" id="ARBA00022741"/>
    </source>
</evidence>
<dbReference type="SUPFAM" id="SSF52540">
    <property type="entry name" value="P-loop containing nucleoside triphosphate hydrolases"/>
    <property type="match status" value="1"/>
</dbReference>
<dbReference type="Pfam" id="PF00005">
    <property type="entry name" value="ABC_tran"/>
    <property type="match status" value="1"/>
</dbReference>
<dbReference type="InterPro" id="IPR036640">
    <property type="entry name" value="ABC1_TM_sf"/>
</dbReference>
<dbReference type="Gene3D" id="1.20.1560.10">
    <property type="entry name" value="ABC transporter type 1, transmembrane domain"/>
    <property type="match status" value="1"/>
</dbReference>
<keyword evidence="9" id="KW-1133">Transmembrane helix</keyword>
<keyword evidence="6" id="KW-0999">Mitochondrion inner membrane</keyword>
<dbReference type="STRING" id="27342.A0A0H2RPP3"/>
<dbReference type="EMBL" id="KQ086000">
    <property type="protein sequence ID" value="KLO11418.1"/>
    <property type="molecule type" value="Genomic_DNA"/>
</dbReference>
<dbReference type="InterPro" id="IPR003439">
    <property type="entry name" value="ABC_transporter-like_ATP-bd"/>
</dbReference>
<dbReference type="InterPro" id="IPR017871">
    <property type="entry name" value="ABC_transporter-like_CS"/>
</dbReference>
<dbReference type="InParanoid" id="A0A0H2RPP3"/>
<dbReference type="GO" id="GO:0006879">
    <property type="term" value="P:intracellular iron ion homeostasis"/>
    <property type="evidence" value="ECO:0007669"/>
    <property type="project" value="TreeGrafter"/>
</dbReference>
<keyword evidence="5" id="KW-0547">Nucleotide-binding</keyword>
<evidence type="ECO:0000256" key="9">
    <source>
        <dbReference type="ARBA" id="ARBA00022989"/>
    </source>
</evidence>
<keyword evidence="6" id="KW-0496">Mitochondrion</keyword>
<feature type="compositionally biased region" description="Basic and acidic residues" evidence="14">
    <location>
        <begin position="68"/>
        <end position="78"/>
    </location>
</feature>